<feature type="compositionally biased region" description="Low complexity" evidence="1">
    <location>
        <begin position="60"/>
        <end position="76"/>
    </location>
</feature>
<accession>A0A7D4SNW1</accession>
<dbReference type="EMBL" id="CP054020">
    <property type="protein sequence ID" value="QKI89881.1"/>
    <property type="molecule type" value="Genomic_DNA"/>
</dbReference>
<protein>
    <recommendedName>
        <fullName evidence="4">SprA-related family protein</fullName>
    </recommendedName>
</protein>
<dbReference type="RefSeq" id="WP_173286121.1">
    <property type="nucleotide sequence ID" value="NZ_CP054020.1"/>
</dbReference>
<dbReference type="Pfam" id="PF12118">
    <property type="entry name" value="SprA-related"/>
    <property type="match status" value="1"/>
</dbReference>
<keyword evidence="3" id="KW-1185">Reference proteome</keyword>
<feature type="compositionally biased region" description="Polar residues" evidence="1">
    <location>
        <begin position="77"/>
        <end position="87"/>
    </location>
</feature>
<dbReference type="InterPro" id="IPR021973">
    <property type="entry name" value="SprA-related"/>
</dbReference>
<feature type="region of interest" description="Disordered" evidence="1">
    <location>
        <begin position="27"/>
        <end position="87"/>
    </location>
</feature>
<evidence type="ECO:0000256" key="1">
    <source>
        <dbReference type="SAM" id="MobiDB-lite"/>
    </source>
</evidence>
<evidence type="ECO:0008006" key="4">
    <source>
        <dbReference type="Google" id="ProtNLM"/>
    </source>
</evidence>
<dbReference type="Proteomes" id="UP000504724">
    <property type="component" value="Chromosome"/>
</dbReference>
<gene>
    <name evidence="2" type="ORF">HQN79_09985</name>
</gene>
<dbReference type="KEGG" id="txa:HQN79_09985"/>
<evidence type="ECO:0000313" key="3">
    <source>
        <dbReference type="Proteomes" id="UP000504724"/>
    </source>
</evidence>
<organism evidence="2 3">
    <name type="scientific">Thiomicrorhabdus xiamenensis</name>
    <dbReference type="NCBI Taxonomy" id="2739063"/>
    <lineage>
        <taxon>Bacteria</taxon>
        <taxon>Pseudomonadati</taxon>
        <taxon>Pseudomonadota</taxon>
        <taxon>Gammaproteobacteria</taxon>
        <taxon>Thiotrichales</taxon>
        <taxon>Piscirickettsiaceae</taxon>
        <taxon>Thiomicrorhabdus</taxon>
    </lineage>
</organism>
<sequence>MAISFSTVSSQPATSIPLSSALTGQGKVMPQESATQLPFSNTNSVTEQNLKSQPSQRVPDQGTVSDQSQQVVSGSQAPQETQDQRLSQQQVEQVISQLKSRDREVRAHEMAHLSVAGAYARGMSFTYQTGPDGKRYAIGGEVGIDTSAVANDPEATLQKAIVVQNAALAPAEPSAQDMRVASAASQMMMQARAEMARQTTEDDGNTAESSEVQGADSIQGADSDSRMETASTILPNAEMAQMDNQSVRVDGANLAQRTDQLQAARAQFDLRMNLNGA</sequence>
<reference evidence="2 3" key="1">
    <citation type="submission" date="2020-05" db="EMBL/GenBank/DDBJ databases">
        <title>Thiomicrorhabdus sediminis sp.nov. and Thiomicrorhabdus xiamenensis sp.nov., novel sulfur-oxidizing bacteria isolated from coastal sediment.</title>
        <authorList>
            <person name="Liu X."/>
        </authorList>
    </citation>
    <scope>NUCLEOTIDE SEQUENCE [LARGE SCALE GENOMIC DNA]</scope>
    <source>
        <strain evidence="2 3">G2</strain>
    </source>
</reference>
<dbReference type="AlphaFoldDB" id="A0A7D4SNW1"/>
<proteinExistence type="predicted"/>
<evidence type="ECO:0000313" key="2">
    <source>
        <dbReference type="EMBL" id="QKI89881.1"/>
    </source>
</evidence>
<feature type="region of interest" description="Disordered" evidence="1">
    <location>
        <begin position="196"/>
        <end position="226"/>
    </location>
</feature>
<name>A0A7D4SNW1_9GAMM</name>
<feature type="compositionally biased region" description="Polar residues" evidence="1">
    <location>
        <begin position="32"/>
        <end position="58"/>
    </location>
</feature>